<dbReference type="EMBL" id="JADKYU010000671">
    <property type="protein sequence ID" value="MBF4985169.1"/>
    <property type="molecule type" value="Genomic_DNA"/>
</dbReference>
<sequence length="49" mass="5490">MRLAIDAYGVQAFPMNLLLDKNGKIVEVYGDIIAEHLNLSATLREMVNE</sequence>
<name>A0ABS0A790_9FLAO</name>
<dbReference type="Proteomes" id="UP001194729">
    <property type="component" value="Unassembled WGS sequence"/>
</dbReference>
<protein>
    <submittedName>
        <fullName evidence="1">Uncharacterized protein</fullName>
    </submittedName>
</protein>
<accession>A0ABS0A790</accession>
<reference evidence="1 2" key="1">
    <citation type="submission" date="2020-11" db="EMBL/GenBank/DDBJ databases">
        <title>P. mediterranea TC4 genome.</title>
        <authorList>
            <person name="Molmeret M."/>
        </authorList>
    </citation>
    <scope>NUCLEOTIDE SEQUENCE [LARGE SCALE GENOMIC DNA]</scope>
    <source>
        <strain evidence="1 2">TC4</strain>
    </source>
</reference>
<comment type="caution">
    <text evidence="1">The sequence shown here is derived from an EMBL/GenBank/DDBJ whole genome shotgun (WGS) entry which is preliminary data.</text>
</comment>
<gene>
    <name evidence="1" type="ORF">FNJ87_12800</name>
</gene>
<keyword evidence="2" id="KW-1185">Reference proteome</keyword>
<organism evidence="1 2">
    <name type="scientific">Nonlabens mediterrranea</name>
    <dbReference type="NCBI Taxonomy" id="1419947"/>
    <lineage>
        <taxon>Bacteria</taxon>
        <taxon>Pseudomonadati</taxon>
        <taxon>Bacteroidota</taxon>
        <taxon>Flavobacteriia</taxon>
        <taxon>Flavobacteriales</taxon>
        <taxon>Flavobacteriaceae</taxon>
        <taxon>Nonlabens</taxon>
    </lineage>
</organism>
<evidence type="ECO:0000313" key="2">
    <source>
        <dbReference type="Proteomes" id="UP001194729"/>
    </source>
</evidence>
<proteinExistence type="predicted"/>
<evidence type="ECO:0000313" key="1">
    <source>
        <dbReference type="EMBL" id="MBF4985169.1"/>
    </source>
</evidence>